<evidence type="ECO:0000313" key="6">
    <source>
        <dbReference type="EMBL" id="MCL6684495.1"/>
    </source>
</evidence>
<protein>
    <submittedName>
        <fullName evidence="6">Response regulator transcription factor</fullName>
    </submittedName>
</protein>
<dbReference type="Gene3D" id="3.40.50.2300">
    <property type="match status" value="1"/>
</dbReference>
<dbReference type="EMBL" id="JAMGBD010000002">
    <property type="protein sequence ID" value="MCL6684495.1"/>
    <property type="molecule type" value="Genomic_DNA"/>
</dbReference>
<name>A0ABT0RPT1_9SPHN</name>
<dbReference type="Proteomes" id="UP001165363">
    <property type="component" value="Unassembled WGS sequence"/>
</dbReference>
<organism evidence="6 7">
    <name type="scientific">Sphingomonas alba</name>
    <dbReference type="NCBI Taxonomy" id="2908208"/>
    <lineage>
        <taxon>Bacteria</taxon>
        <taxon>Pseudomonadati</taxon>
        <taxon>Pseudomonadota</taxon>
        <taxon>Alphaproteobacteria</taxon>
        <taxon>Sphingomonadales</taxon>
        <taxon>Sphingomonadaceae</taxon>
        <taxon>Sphingomonas</taxon>
    </lineage>
</organism>
<reference evidence="6" key="1">
    <citation type="submission" date="2022-05" db="EMBL/GenBank/DDBJ databases">
        <authorList>
            <person name="Jo J.-H."/>
            <person name="Im W.-T."/>
        </authorList>
    </citation>
    <scope>NUCLEOTIDE SEQUENCE</scope>
    <source>
        <strain evidence="6">SE158</strain>
    </source>
</reference>
<sequence length="206" mass="22411">MSTRVLIVDDHPMIRSAIAVLLQGTDFEVTATAASVETGLEAFAANDPDIVILDLAIPGGSGIEVLRHIRALGDKQPVIILTAAIDDFTLREALGLEVNGIVMKDNDPALLLECLQSVLEGRRWIDPEVEERIVQFGKEGTFTGLTARDRKLVGLVARGLRNREIAEELGVTEGTVKVYLHAIFEKLGVSTRTELAVRVADEGLRF</sequence>
<dbReference type="CDD" id="cd06170">
    <property type="entry name" value="LuxR_C_like"/>
    <property type="match status" value="1"/>
</dbReference>
<dbReference type="InterPro" id="IPR011006">
    <property type="entry name" value="CheY-like_superfamily"/>
</dbReference>
<dbReference type="InterPro" id="IPR058245">
    <property type="entry name" value="NreC/VraR/RcsB-like_REC"/>
</dbReference>
<keyword evidence="1 3" id="KW-0597">Phosphoprotein</keyword>
<dbReference type="PROSITE" id="PS50110">
    <property type="entry name" value="RESPONSE_REGULATORY"/>
    <property type="match status" value="1"/>
</dbReference>
<dbReference type="PROSITE" id="PS50043">
    <property type="entry name" value="HTH_LUXR_2"/>
    <property type="match status" value="1"/>
</dbReference>
<feature type="domain" description="Response regulatory" evidence="5">
    <location>
        <begin position="4"/>
        <end position="119"/>
    </location>
</feature>
<evidence type="ECO:0000256" key="2">
    <source>
        <dbReference type="ARBA" id="ARBA00023125"/>
    </source>
</evidence>
<dbReference type="SUPFAM" id="SSF46894">
    <property type="entry name" value="C-terminal effector domain of the bipartite response regulators"/>
    <property type="match status" value="1"/>
</dbReference>
<dbReference type="InterPro" id="IPR039420">
    <property type="entry name" value="WalR-like"/>
</dbReference>
<dbReference type="InterPro" id="IPR000792">
    <property type="entry name" value="Tscrpt_reg_LuxR_C"/>
</dbReference>
<dbReference type="SMART" id="SM00421">
    <property type="entry name" value="HTH_LUXR"/>
    <property type="match status" value="1"/>
</dbReference>
<evidence type="ECO:0000259" key="5">
    <source>
        <dbReference type="PROSITE" id="PS50110"/>
    </source>
</evidence>
<evidence type="ECO:0000256" key="1">
    <source>
        <dbReference type="ARBA" id="ARBA00022553"/>
    </source>
</evidence>
<dbReference type="PROSITE" id="PS00622">
    <property type="entry name" value="HTH_LUXR_1"/>
    <property type="match status" value="1"/>
</dbReference>
<keyword evidence="7" id="KW-1185">Reference proteome</keyword>
<dbReference type="Gene3D" id="1.10.10.10">
    <property type="entry name" value="Winged helix-like DNA-binding domain superfamily/Winged helix DNA-binding domain"/>
    <property type="match status" value="1"/>
</dbReference>
<dbReference type="Pfam" id="PF00196">
    <property type="entry name" value="GerE"/>
    <property type="match status" value="1"/>
</dbReference>
<dbReference type="PANTHER" id="PTHR43214">
    <property type="entry name" value="TWO-COMPONENT RESPONSE REGULATOR"/>
    <property type="match status" value="1"/>
</dbReference>
<keyword evidence="2" id="KW-0238">DNA-binding</keyword>
<dbReference type="SUPFAM" id="SSF52172">
    <property type="entry name" value="CheY-like"/>
    <property type="match status" value="1"/>
</dbReference>
<feature type="modified residue" description="4-aspartylphosphate" evidence="3">
    <location>
        <position position="54"/>
    </location>
</feature>
<dbReference type="InterPro" id="IPR036388">
    <property type="entry name" value="WH-like_DNA-bd_sf"/>
</dbReference>
<dbReference type="SMART" id="SM00448">
    <property type="entry name" value="REC"/>
    <property type="match status" value="1"/>
</dbReference>
<feature type="domain" description="HTH luxR-type" evidence="4">
    <location>
        <begin position="138"/>
        <end position="203"/>
    </location>
</feature>
<dbReference type="Pfam" id="PF00072">
    <property type="entry name" value="Response_reg"/>
    <property type="match status" value="1"/>
</dbReference>
<evidence type="ECO:0000259" key="4">
    <source>
        <dbReference type="PROSITE" id="PS50043"/>
    </source>
</evidence>
<gene>
    <name evidence="6" type="ORF">LZ536_11380</name>
</gene>
<dbReference type="RefSeq" id="WP_249848902.1">
    <property type="nucleotide sequence ID" value="NZ_JAMGBD010000002.1"/>
</dbReference>
<dbReference type="CDD" id="cd17535">
    <property type="entry name" value="REC_NarL-like"/>
    <property type="match status" value="1"/>
</dbReference>
<evidence type="ECO:0000256" key="3">
    <source>
        <dbReference type="PROSITE-ProRule" id="PRU00169"/>
    </source>
</evidence>
<evidence type="ECO:0000313" key="7">
    <source>
        <dbReference type="Proteomes" id="UP001165363"/>
    </source>
</evidence>
<dbReference type="PRINTS" id="PR00038">
    <property type="entry name" value="HTHLUXR"/>
</dbReference>
<proteinExistence type="predicted"/>
<comment type="caution">
    <text evidence="6">The sequence shown here is derived from an EMBL/GenBank/DDBJ whole genome shotgun (WGS) entry which is preliminary data.</text>
</comment>
<accession>A0ABT0RPT1</accession>
<dbReference type="InterPro" id="IPR001789">
    <property type="entry name" value="Sig_transdc_resp-reg_receiver"/>
</dbReference>
<dbReference type="InterPro" id="IPR016032">
    <property type="entry name" value="Sig_transdc_resp-reg_C-effctor"/>
</dbReference>